<dbReference type="EMBL" id="CP012850">
    <property type="protein sequence ID" value="ALI34930.1"/>
    <property type="molecule type" value="Genomic_DNA"/>
</dbReference>
<gene>
    <name evidence="1" type="ORF">NMY3_00721</name>
</gene>
<name>A0A654LVU9_9ARCH</name>
<protein>
    <submittedName>
        <fullName evidence="1">Uncharacterized protein</fullName>
    </submittedName>
</protein>
<accession>A0A654LVU9</accession>
<sequence length="64" mass="7133">MGGNKEPKNKEMSCKVILPFVPLRRDMASNNRVSTPNLEIILDGFVNLDTGKTSGWSWEIKPGD</sequence>
<organism evidence="1 2">
    <name type="scientific">Candidatus Nitrosocosmicus oleophilus</name>
    <dbReference type="NCBI Taxonomy" id="1353260"/>
    <lineage>
        <taxon>Archaea</taxon>
        <taxon>Nitrososphaerota</taxon>
        <taxon>Nitrososphaeria</taxon>
        <taxon>Nitrososphaerales</taxon>
        <taxon>Nitrososphaeraceae</taxon>
        <taxon>Candidatus Nitrosocosmicus</taxon>
    </lineage>
</organism>
<dbReference type="GeneID" id="60420861"/>
<reference evidence="2" key="1">
    <citation type="submission" date="2015-10" db="EMBL/GenBank/DDBJ databases">
        <title>Niche specialization of a soil ammonia-oxidizing archaeon, Candidatus Nitrosocosmicus oleophilus.</title>
        <authorList>
            <person name="Jung M.-Y."/>
            <person name="Rhee S.-K."/>
        </authorList>
    </citation>
    <scope>NUCLEOTIDE SEQUENCE [LARGE SCALE GENOMIC DNA]</scope>
    <source>
        <strain evidence="2">MY3</strain>
    </source>
</reference>
<dbReference type="KEGG" id="taa:NMY3_00721"/>
<dbReference type="RefSeq" id="WP_196817499.1">
    <property type="nucleotide sequence ID" value="NZ_CP012850.1"/>
</dbReference>
<evidence type="ECO:0000313" key="2">
    <source>
        <dbReference type="Proteomes" id="UP000058925"/>
    </source>
</evidence>
<dbReference type="Proteomes" id="UP000058925">
    <property type="component" value="Chromosome"/>
</dbReference>
<proteinExistence type="predicted"/>
<dbReference type="AlphaFoldDB" id="A0A654LVU9"/>
<evidence type="ECO:0000313" key="1">
    <source>
        <dbReference type="EMBL" id="ALI34930.1"/>
    </source>
</evidence>
<keyword evidence="2" id="KW-1185">Reference proteome</keyword>